<dbReference type="Proteomes" id="UP000504603">
    <property type="component" value="Unplaced"/>
</dbReference>
<feature type="compositionally biased region" description="Polar residues" evidence="1">
    <location>
        <begin position="26"/>
        <end position="50"/>
    </location>
</feature>
<dbReference type="PANTHER" id="PTHR23172">
    <property type="entry name" value="AUXILIN/CYCLIN G-ASSOCIATED KINASE-RELATED"/>
    <property type="match status" value="1"/>
</dbReference>
<name>A0A6J1BU90_MOMCH</name>
<feature type="region of interest" description="Disordered" evidence="1">
    <location>
        <begin position="1"/>
        <end position="50"/>
    </location>
</feature>
<sequence>MDEIEALTESLGLKSSRKGAPMAASKAQNSRFSASANSDLDSTLKSSFSSGVDDADVLLDRRNKSFSKEIDDFFRSFETSNSEQNATIGEFSDEGGGGVAAEDWASCEELIPGFGGNSGPNSREDEEEGKRPLKSTAHHSIFNSESSPLFYEQIGELHNSSNLASSSFGYSQANDADVDRWALGKQANLRALLSTLHCVVGDECGWKAVSMADLVASSLVNKFYKKAMLCVHPDKLQQRGAKFQGMKVFHILKEAHSKFSREELSHR</sequence>
<dbReference type="GO" id="GO:0005737">
    <property type="term" value="C:cytoplasm"/>
    <property type="evidence" value="ECO:0007669"/>
    <property type="project" value="TreeGrafter"/>
</dbReference>
<evidence type="ECO:0000256" key="1">
    <source>
        <dbReference type="SAM" id="MobiDB-lite"/>
    </source>
</evidence>
<protein>
    <submittedName>
        <fullName evidence="3">Auxilin-like protein 1</fullName>
    </submittedName>
</protein>
<keyword evidence="2" id="KW-1185">Reference proteome</keyword>
<dbReference type="InterPro" id="IPR036869">
    <property type="entry name" value="J_dom_sf"/>
</dbReference>
<reference evidence="3" key="1">
    <citation type="submission" date="2025-08" db="UniProtKB">
        <authorList>
            <consortium name="RefSeq"/>
        </authorList>
    </citation>
    <scope>IDENTIFICATION</scope>
    <source>
        <strain evidence="3">OHB3-1</strain>
    </source>
</reference>
<evidence type="ECO:0000313" key="2">
    <source>
        <dbReference type="Proteomes" id="UP000504603"/>
    </source>
</evidence>
<dbReference type="Gene3D" id="1.10.287.110">
    <property type="entry name" value="DnaJ domain"/>
    <property type="match status" value="1"/>
</dbReference>
<dbReference type="GO" id="GO:0030276">
    <property type="term" value="F:clathrin binding"/>
    <property type="evidence" value="ECO:0007669"/>
    <property type="project" value="TreeGrafter"/>
</dbReference>
<proteinExistence type="predicted"/>
<dbReference type="SUPFAM" id="SSF46565">
    <property type="entry name" value="Chaperone J-domain"/>
    <property type="match status" value="1"/>
</dbReference>
<dbReference type="GO" id="GO:0072318">
    <property type="term" value="P:clathrin coat disassembly"/>
    <property type="evidence" value="ECO:0007669"/>
    <property type="project" value="TreeGrafter"/>
</dbReference>
<dbReference type="RefSeq" id="XP_022133060.1">
    <property type="nucleotide sequence ID" value="XM_022277368.1"/>
</dbReference>
<accession>A0A6J1BU90</accession>
<dbReference type="GeneID" id="111005747"/>
<dbReference type="KEGG" id="mcha:111005747"/>
<dbReference type="AlphaFoldDB" id="A0A6J1BU90"/>
<organism evidence="2 3">
    <name type="scientific">Momordica charantia</name>
    <name type="common">Bitter gourd</name>
    <name type="synonym">Balsam pear</name>
    <dbReference type="NCBI Taxonomy" id="3673"/>
    <lineage>
        <taxon>Eukaryota</taxon>
        <taxon>Viridiplantae</taxon>
        <taxon>Streptophyta</taxon>
        <taxon>Embryophyta</taxon>
        <taxon>Tracheophyta</taxon>
        <taxon>Spermatophyta</taxon>
        <taxon>Magnoliopsida</taxon>
        <taxon>eudicotyledons</taxon>
        <taxon>Gunneridae</taxon>
        <taxon>Pentapetalae</taxon>
        <taxon>rosids</taxon>
        <taxon>fabids</taxon>
        <taxon>Cucurbitales</taxon>
        <taxon>Cucurbitaceae</taxon>
        <taxon>Momordiceae</taxon>
        <taxon>Momordica</taxon>
    </lineage>
</organism>
<evidence type="ECO:0000313" key="3">
    <source>
        <dbReference type="RefSeq" id="XP_022133060.1"/>
    </source>
</evidence>
<dbReference type="GO" id="GO:0072583">
    <property type="term" value="P:clathrin-dependent endocytosis"/>
    <property type="evidence" value="ECO:0007669"/>
    <property type="project" value="TreeGrafter"/>
</dbReference>
<gene>
    <name evidence="3" type="primary">LOC111005747</name>
</gene>
<feature type="region of interest" description="Disordered" evidence="1">
    <location>
        <begin position="112"/>
        <end position="138"/>
    </location>
</feature>
<dbReference type="GO" id="GO:0031982">
    <property type="term" value="C:vesicle"/>
    <property type="evidence" value="ECO:0007669"/>
    <property type="project" value="TreeGrafter"/>
</dbReference>
<dbReference type="OrthoDB" id="1717591at2759"/>
<dbReference type="PANTHER" id="PTHR23172:SF19">
    <property type="entry name" value="J DOMAIN-CONTAINING PROTEIN"/>
    <property type="match status" value="1"/>
</dbReference>